<feature type="chain" id="PRO_5013427920" description="Porin" evidence="10">
    <location>
        <begin position="23"/>
        <end position="367"/>
    </location>
</feature>
<keyword evidence="3 10" id="KW-1134">Transmembrane beta strand</keyword>
<reference evidence="11 12" key="1">
    <citation type="submission" date="2017-10" db="EMBL/GenBank/DDBJ databases">
        <title>Sedimentibacterium mangrovi gen. nov., sp. nov., a novel member of family Phyllobacteriacea isolated from mangrove sediment.</title>
        <authorList>
            <person name="Liao H."/>
            <person name="Tian Y."/>
        </authorList>
    </citation>
    <scope>NUCLEOTIDE SEQUENCE [LARGE SCALE GENOMIC DNA]</scope>
    <source>
        <strain evidence="11 12">X9-2-2</strain>
    </source>
</reference>
<keyword evidence="12" id="KW-1185">Reference proteome</keyword>
<evidence type="ECO:0000256" key="7">
    <source>
        <dbReference type="ARBA" id="ARBA00023114"/>
    </source>
</evidence>
<dbReference type="GO" id="GO:0009279">
    <property type="term" value="C:cell outer membrane"/>
    <property type="evidence" value="ECO:0007669"/>
    <property type="project" value="UniProtKB-SubCell"/>
</dbReference>
<dbReference type="EMBL" id="PDVP01000002">
    <property type="protein sequence ID" value="PHP68308.1"/>
    <property type="molecule type" value="Genomic_DNA"/>
</dbReference>
<evidence type="ECO:0000256" key="6">
    <source>
        <dbReference type="ARBA" id="ARBA00023065"/>
    </source>
</evidence>
<evidence type="ECO:0000256" key="4">
    <source>
        <dbReference type="ARBA" id="ARBA00022692"/>
    </source>
</evidence>
<dbReference type="OrthoDB" id="7801681at2"/>
<evidence type="ECO:0000256" key="3">
    <source>
        <dbReference type="ARBA" id="ARBA00022452"/>
    </source>
</evidence>
<accession>A0A2G1QSX3</accession>
<keyword evidence="7 10" id="KW-0626">Porin</keyword>
<dbReference type="AlphaFoldDB" id="A0A2G1QSX3"/>
<comment type="domain">
    <text evidence="10">Consists of 16-stranded beta-barrel sheets, with large surface-exposed loops, that form a transmembrane pore at the center of each barrel. The pore is partially ocluded by a peptide loop that folds into the pore lumen.</text>
</comment>
<dbReference type="Pfam" id="PF02530">
    <property type="entry name" value="Porin_2"/>
    <property type="match status" value="1"/>
</dbReference>
<dbReference type="GO" id="GO:0015288">
    <property type="term" value="F:porin activity"/>
    <property type="evidence" value="ECO:0007669"/>
    <property type="project" value="UniProtKB-KW"/>
</dbReference>
<dbReference type="GO" id="GO:0046930">
    <property type="term" value="C:pore complex"/>
    <property type="evidence" value="ECO:0007669"/>
    <property type="project" value="UniProtKB-KW"/>
</dbReference>
<evidence type="ECO:0000313" key="12">
    <source>
        <dbReference type="Proteomes" id="UP000221168"/>
    </source>
</evidence>
<evidence type="ECO:0000256" key="10">
    <source>
        <dbReference type="RuleBase" id="RU364005"/>
    </source>
</evidence>
<keyword evidence="9 10" id="KW-0998">Cell outer membrane</keyword>
<comment type="similarity">
    <text evidence="1 10">Belongs to the alphaproteobacteria porin family.</text>
</comment>
<name>A0A2G1QSX3_9HYPH</name>
<proteinExistence type="inferred from homology"/>
<evidence type="ECO:0000313" key="11">
    <source>
        <dbReference type="EMBL" id="PHP68308.1"/>
    </source>
</evidence>
<keyword evidence="2 10" id="KW-0813">Transport</keyword>
<sequence>MNIKSLLLGSAAAMVAASAAQAADAIVYEPEPVEYVRVCDAYGAGFFYIPGTETCLSINGYVRMQVGGHTRNNTNDVNSSIYGDAMNDGYVLHTRARLNVDARSDTEWGTLRSLIRVQGQWGTNGDGAAKLDQALIELGGLRMGYTESAWSQTQNGGASNWGSHSDTGLYYGYQQRHLIAYTFGLNGMTGTISLEHDDASANASNWTPDVVGKLAYNAGWGAVWAKVAYDESMSGVAASVGTQFNVPNMGGDNLRLIGYYADRDNAYGVASGATNAAYGAAKYSILASYSHVFSNTFSASVGFQYNMDHYMAGTKTKSGVDSYVGELSMIWTPVQNFEVRSEIAYQDDNALNSKGTVSGYVRFTRYF</sequence>
<dbReference type="Proteomes" id="UP000221168">
    <property type="component" value="Unassembled WGS sequence"/>
</dbReference>
<gene>
    <name evidence="11" type="ORF">CSC94_06575</name>
</gene>
<evidence type="ECO:0000256" key="9">
    <source>
        <dbReference type="ARBA" id="ARBA00023237"/>
    </source>
</evidence>
<keyword evidence="4 10" id="KW-0812">Transmembrane</keyword>
<keyword evidence="8 10" id="KW-0472">Membrane</keyword>
<evidence type="ECO:0000256" key="1">
    <source>
        <dbReference type="ARBA" id="ARBA00009521"/>
    </source>
</evidence>
<protein>
    <recommendedName>
        <fullName evidence="10">Porin</fullName>
    </recommendedName>
</protein>
<dbReference type="GO" id="GO:0006811">
    <property type="term" value="P:monoatomic ion transport"/>
    <property type="evidence" value="ECO:0007669"/>
    <property type="project" value="UniProtKB-KW"/>
</dbReference>
<evidence type="ECO:0000256" key="8">
    <source>
        <dbReference type="ARBA" id="ARBA00023136"/>
    </source>
</evidence>
<evidence type="ECO:0000256" key="5">
    <source>
        <dbReference type="ARBA" id="ARBA00022729"/>
    </source>
</evidence>
<dbReference type="RefSeq" id="WP_099305044.1">
    <property type="nucleotide sequence ID" value="NZ_PDVP01000002.1"/>
</dbReference>
<keyword evidence="6 10" id="KW-0406">Ion transport</keyword>
<comment type="caution">
    <text evidence="11">The sequence shown here is derived from an EMBL/GenBank/DDBJ whole genome shotgun (WGS) entry which is preliminary data.</text>
</comment>
<comment type="function">
    <text evidence="10">Forms passive diffusion pores that allow small molecular weight hydrophilic materials across the outer membrane.</text>
</comment>
<keyword evidence="5 10" id="KW-0732">Signal</keyword>
<evidence type="ECO:0000256" key="2">
    <source>
        <dbReference type="ARBA" id="ARBA00022448"/>
    </source>
</evidence>
<feature type="signal peptide" evidence="10">
    <location>
        <begin position="1"/>
        <end position="22"/>
    </location>
</feature>
<dbReference type="InterPro" id="IPR003684">
    <property type="entry name" value="Porin_alphabac"/>
</dbReference>
<dbReference type="SUPFAM" id="SSF56935">
    <property type="entry name" value="Porins"/>
    <property type="match status" value="1"/>
</dbReference>
<organism evidence="11 12">
    <name type="scientific">Zhengella mangrovi</name>
    <dbReference type="NCBI Taxonomy" id="1982044"/>
    <lineage>
        <taxon>Bacteria</taxon>
        <taxon>Pseudomonadati</taxon>
        <taxon>Pseudomonadota</taxon>
        <taxon>Alphaproteobacteria</taxon>
        <taxon>Hyphomicrobiales</taxon>
        <taxon>Notoacmeibacteraceae</taxon>
        <taxon>Zhengella</taxon>
    </lineage>
</organism>
<comment type="subcellular location">
    <subcellularLocation>
        <location evidence="10">Cell outer membrane</location>
        <topology evidence="10">Multi-pass membrane protein</topology>
    </subcellularLocation>
</comment>